<feature type="domain" description="DUF6997" evidence="1">
    <location>
        <begin position="105"/>
        <end position="270"/>
    </location>
</feature>
<reference evidence="2" key="1">
    <citation type="journal article" date="2018" name="Antonie Van Leeuwenhoek">
        <title>Proteinivorax hydrogeniformans sp. nov., an anaerobic, haloalkaliphilic bacterium fermenting proteinaceous compounds with high hydrogen production.</title>
        <authorList>
            <person name="Boltyanskaya Y."/>
            <person name="Detkova E."/>
            <person name="Pimenov N."/>
            <person name="Kevbrin V."/>
        </authorList>
    </citation>
    <scope>NUCLEOTIDE SEQUENCE</scope>
    <source>
        <strain evidence="2">Z-710</strain>
    </source>
</reference>
<protein>
    <recommendedName>
        <fullName evidence="1">DUF6997 domain-containing protein</fullName>
    </recommendedName>
</protein>
<sequence>MKIWDAALKQISNQDVAIYGPQSFREYLLSNDLPKVNTAPEISIDSFELLRKELKVNNAMVLRLGASEKGTGTRFVLVKVRDSLKDFFIMDDEVLSDKGQPFTAVSRTKELLGYSIMPFLSETSLVNLALTSGIISHALGLDNNAIPAAPTTGKAGFSFKLKAHSKTTEVLSHNKGQVEIDALFVEKRQGKDTLFVIEAKSNSHKSLAKHKLVYPILAVAQKVPSDIPIVPVYLRIVKHKGSYSFHIVECIFPDPRKEITSIDNLKAKKHSNYILKL</sequence>
<dbReference type="EMBL" id="CP159485">
    <property type="protein sequence ID" value="XCI27885.1"/>
    <property type="molecule type" value="Genomic_DNA"/>
</dbReference>
<gene>
    <name evidence="2" type="ORF">PRVXH_001809</name>
</gene>
<proteinExistence type="predicted"/>
<dbReference type="Pfam" id="PF22518">
    <property type="entry name" value="DUF6997"/>
    <property type="match status" value="1"/>
</dbReference>
<accession>A0AAU8HQT3</accession>
<reference evidence="2" key="2">
    <citation type="submission" date="2024-06" db="EMBL/GenBank/DDBJ databases">
        <authorList>
            <person name="Petrova K.O."/>
            <person name="Toshchakov S.V."/>
            <person name="Boltjanskaja Y.V."/>
            <person name="Kevbrin V.V."/>
        </authorList>
    </citation>
    <scope>NUCLEOTIDE SEQUENCE</scope>
    <source>
        <strain evidence="2">Z-710</strain>
    </source>
</reference>
<dbReference type="AlphaFoldDB" id="A0AAU8HQT3"/>
<dbReference type="RefSeq" id="WP_353892463.1">
    <property type="nucleotide sequence ID" value="NZ_CP159485.1"/>
</dbReference>
<evidence type="ECO:0000313" key="2">
    <source>
        <dbReference type="EMBL" id="XCI27885.1"/>
    </source>
</evidence>
<name>A0AAU8HQT3_9FIRM</name>
<evidence type="ECO:0000259" key="1">
    <source>
        <dbReference type="Pfam" id="PF22518"/>
    </source>
</evidence>
<dbReference type="InterPro" id="IPR054266">
    <property type="entry name" value="DUF6997"/>
</dbReference>
<organism evidence="2">
    <name type="scientific">Proteinivorax hydrogeniformans</name>
    <dbReference type="NCBI Taxonomy" id="1826727"/>
    <lineage>
        <taxon>Bacteria</taxon>
        <taxon>Bacillati</taxon>
        <taxon>Bacillota</taxon>
        <taxon>Clostridia</taxon>
        <taxon>Eubacteriales</taxon>
        <taxon>Proteinivoracaceae</taxon>
        <taxon>Proteinivorax</taxon>
    </lineage>
</organism>